<protein>
    <submittedName>
        <fullName evidence="2">Uncharacterized protein</fullName>
    </submittedName>
</protein>
<dbReference type="VEuPathDB" id="CryptoDB:Cvel_25682"/>
<dbReference type="AlphaFoldDB" id="A0A0G4HAX0"/>
<organism evidence="2">
    <name type="scientific">Chromera velia CCMP2878</name>
    <dbReference type="NCBI Taxonomy" id="1169474"/>
    <lineage>
        <taxon>Eukaryota</taxon>
        <taxon>Sar</taxon>
        <taxon>Alveolata</taxon>
        <taxon>Colpodellida</taxon>
        <taxon>Chromeraceae</taxon>
        <taxon>Chromera</taxon>
    </lineage>
</organism>
<gene>
    <name evidence="2" type="ORF">Cvel_25682</name>
</gene>
<feature type="region of interest" description="Disordered" evidence="1">
    <location>
        <begin position="148"/>
        <end position="173"/>
    </location>
</feature>
<name>A0A0G4HAX0_9ALVE</name>
<sequence>MPKGGRTSVSTADASEAAPICELPPLSVRKKPDGEDEWDCESSDESSVLKLVEHPVGADVFFHFLASHGSVCIRSVCKTFDETADKAFRMDHHTKVSEEVITSVNKNLIRWLNGLPQPPPPEHVLFSCAQHTNAPEILDALPSVSSSFSWGGKDEGGGVKQMRRRDDDEKETPGWGFEKVQQIANFWAAVKGAVKGGNDGCLRYLAPSVYEELKALGETVITIGKPATRRLSHEMLQHDREWVGDGEWFGELIRKGLWHAVDDMKRDSSHPSSCISVKRMLEPLADVSVPSLIEGCSEEKFDRFMCELVDDFEYNMLWVRVLKGQTAELMETDFPKLPPELIRSWMGWYSSEEVITKRQMEEAVRVVETAFSLLSAASAMKEKGKTTEMATSILEWIGKITETLDGGTKERVFHMWRNKTDPDHLVRAAKRGDLDFIQVSRRITPDSPTFAMSYLCTNAAARGGDRETFQWLIENGCDCMWEPVTMDAAESGSLEVMEYIKKYSTPNQDLSRWPVICCTAAEQAGQFDALRWLRSAEPPCPWGPSPEAGDGRDIPLEARIFEVTLAEALARGGDDEEDLPLPPAEIAGSVKEFALKYAETKYSGPFGLEGRLRGKAEARLLKWFLKVGGAAAKRKAKSIFQKNSVRAQSEYLAAYPHDRETGFLDVWSADLEKSFTPRGIRRHPKGEITRFAKGSSRGDASSLHTRVGFETRLNRKLENLAFLWNFAEKNYVPLVRGERGVERSVSLTFKKMHDRLVGLQSLFGHAVLEEILKRVKAEGGEALKLG</sequence>
<accession>A0A0G4HAX0</accession>
<evidence type="ECO:0000256" key="1">
    <source>
        <dbReference type="SAM" id="MobiDB-lite"/>
    </source>
</evidence>
<dbReference type="SUPFAM" id="SSF140860">
    <property type="entry name" value="Pseudo ankyrin repeat-like"/>
    <property type="match status" value="1"/>
</dbReference>
<evidence type="ECO:0000313" key="2">
    <source>
        <dbReference type="EMBL" id="CEM40970.1"/>
    </source>
</evidence>
<proteinExistence type="predicted"/>
<dbReference type="PhylomeDB" id="A0A0G4HAX0"/>
<dbReference type="EMBL" id="CDMZ01002142">
    <property type="protein sequence ID" value="CEM40970.1"/>
    <property type="molecule type" value="Genomic_DNA"/>
</dbReference>
<reference evidence="2" key="1">
    <citation type="submission" date="2014-11" db="EMBL/GenBank/DDBJ databases">
        <authorList>
            <person name="Otto D Thomas"/>
            <person name="Naeem Raeece"/>
        </authorList>
    </citation>
    <scope>NUCLEOTIDE SEQUENCE</scope>
</reference>